<keyword evidence="2" id="KW-1185">Reference proteome</keyword>
<dbReference type="NCBIfam" id="TIGR02436">
    <property type="entry name" value="four helix bundle protein"/>
    <property type="match status" value="1"/>
</dbReference>
<sequence>MGNIQSFEDLECWKICTDLRRFISTITKNFPLEEKYILTSQMLRASRSVTNNIAEGYGRFHFKENAQFCRQSRGSLYELKDHLIIALDEQYISKEDYGVAMEKFLKCITLINGYINYLVNSGK</sequence>
<dbReference type="Proteomes" id="UP001597511">
    <property type="component" value="Unassembled WGS sequence"/>
</dbReference>
<dbReference type="CDD" id="cd16377">
    <property type="entry name" value="23S_rRNA_IVP_like"/>
    <property type="match status" value="1"/>
</dbReference>
<accession>A0ABW6A8P7</accession>
<dbReference type="EMBL" id="JBHUOZ010000003">
    <property type="protein sequence ID" value="MFD2921652.1"/>
    <property type="molecule type" value="Genomic_DNA"/>
</dbReference>
<dbReference type="PANTHER" id="PTHR38471:SF2">
    <property type="entry name" value="FOUR HELIX BUNDLE PROTEIN"/>
    <property type="match status" value="1"/>
</dbReference>
<organism evidence="1 2">
    <name type="scientific">Terrimonas rubra</name>
    <dbReference type="NCBI Taxonomy" id="1035890"/>
    <lineage>
        <taxon>Bacteria</taxon>
        <taxon>Pseudomonadati</taxon>
        <taxon>Bacteroidota</taxon>
        <taxon>Chitinophagia</taxon>
        <taxon>Chitinophagales</taxon>
        <taxon>Chitinophagaceae</taxon>
        <taxon>Terrimonas</taxon>
    </lineage>
</organism>
<evidence type="ECO:0000313" key="2">
    <source>
        <dbReference type="Proteomes" id="UP001597511"/>
    </source>
</evidence>
<proteinExistence type="predicted"/>
<reference evidence="2" key="1">
    <citation type="journal article" date="2019" name="Int. J. Syst. Evol. Microbiol.">
        <title>The Global Catalogue of Microorganisms (GCM) 10K type strain sequencing project: providing services to taxonomists for standard genome sequencing and annotation.</title>
        <authorList>
            <consortium name="The Broad Institute Genomics Platform"/>
            <consortium name="The Broad Institute Genome Sequencing Center for Infectious Disease"/>
            <person name="Wu L."/>
            <person name="Ma J."/>
        </authorList>
    </citation>
    <scope>NUCLEOTIDE SEQUENCE [LARGE SCALE GENOMIC DNA]</scope>
    <source>
        <strain evidence="2">KCTC 23299</strain>
    </source>
</reference>
<dbReference type="PANTHER" id="PTHR38471">
    <property type="entry name" value="FOUR HELIX BUNDLE PROTEIN"/>
    <property type="match status" value="1"/>
</dbReference>
<comment type="caution">
    <text evidence="1">The sequence shown here is derived from an EMBL/GenBank/DDBJ whole genome shotgun (WGS) entry which is preliminary data.</text>
</comment>
<name>A0ABW6A8P7_9BACT</name>
<protein>
    <submittedName>
        <fullName evidence="1">Four helix bundle protein</fullName>
    </submittedName>
</protein>
<dbReference type="Pfam" id="PF05635">
    <property type="entry name" value="23S_rRNA_IVP"/>
    <property type="match status" value="1"/>
</dbReference>
<dbReference type="RefSeq" id="WP_386102379.1">
    <property type="nucleotide sequence ID" value="NZ_JBHUOZ010000003.1"/>
</dbReference>
<dbReference type="Gene3D" id="1.20.1440.60">
    <property type="entry name" value="23S rRNA-intervening sequence"/>
    <property type="match status" value="1"/>
</dbReference>
<evidence type="ECO:0000313" key="1">
    <source>
        <dbReference type="EMBL" id="MFD2921652.1"/>
    </source>
</evidence>
<gene>
    <name evidence="1" type="ORF">ACFS6H_18175</name>
</gene>
<dbReference type="SUPFAM" id="SSF158446">
    <property type="entry name" value="IVS-encoded protein-like"/>
    <property type="match status" value="1"/>
</dbReference>
<dbReference type="InterPro" id="IPR036583">
    <property type="entry name" value="23S_rRNA_IVS_sf"/>
</dbReference>
<dbReference type="InterPro" id="IPR012657">
    <property type="entry name" value="23S_rRNA-intervening_sequence"/>
</dbReference>